<comment type="subcellular location">
    <subcellularLocation>
        <location evidence="1">Cell envelope</location>
    </subcellularLocation>
</comment>
<dbReference type="Pfam" id="PF01497">
    <property type="entry name" value="Peripla_BP_2"/>
    <property type="match status" value="1"/>
</dbReference>
<keyword evidence="8" id="KW-1185">Reference proteome</keyword>
<dbReference type="PANTHER" id="PTHR30532">
    <property type="entry name" value="IRON III DICITRATE-BINDING PERIPLASMIC PROTEIN"/>
    <property type="match status" value="1"/>
</dbReference>
<dbReference type="AlphaFoldDB" id="A0A840NM07"/>
<comment type="caution">
    <text evidence="7">The sequence shown here is derived from an EMBL/GenBank/DDBJ whole genome shotgun (WGS) entry which is preliminary data.</text>
</comment>
<dbReference type="InterPro" id="IPR051313">
    <property type="entry name" value="Bact_iron-sidero_bind"/>
</dbReference>
<feature type="region of interest" description="Disordered" evidence="5">
    <location>
        <begin position="1"/>
        <end position="22"/>
    </location>
</feature>
<proteinExistence type="inferred from homology"/>
<sequence>MTTADRTHPQDEASRGGTRLGRRGFLAGATGLLAAGLAGCAGGSPTPSGQPAGPGFPVRIPNKFGTAEIPAAPGKVVSLGITDHDVLLPLGVVPAGLTPWGPWESGVGPWVEPMLGQAHPKQLGTDVDVEAVITLMPDLILGVQSALTQDQYNRLAAFKPVVAQPPKAIDYGVNWRVQAETIGQALGKGAEVDELIAATQARIDQTRQANPLFEGRTHVTVRTDSAGTYAAYTKQDARTALLEQLGLTLAPSIDGMDSGGKFNVKVSKEQVSLLDADVVIVTTAKPTDVAAVKADPLLNNLPAAKRGSLLLLDDYDLTMALGSATVSSIPFALDKLTPLLNGALQKL</sequence>
<dbReference type="SUPFAM" id="SSF53807">
    <property type="entry name" value="Helical backbone' metal receptor"/>
    <property type="match status" value="1"/>
</dbReference>
<feature type="domain" description="Fe/B12 periplasmic-binding" evidence="6">
    <location>
        <begin position="75"/>
        <end position="344"/>
    </location>
</feature>
<dbReference type="EMBL" id="JACHIV010000001">
    <property type="protein sequence ID" value="MBB5071055.1"/>
    <property type="molecule type" value="Genomic_DNA"/>
</dbReference>
<dbReference type="GO" id="GO:1901678">
    <property type="term" value="P:iron coordination entity transport"/>
    <property type="evidence" value="ECO:0007669"/>
    <property type="project" value="UniProtKB-ARBA"/>
</dbReference>
<evidence type="ECO:0000256" key="5">
    <source>
        <dbReference type="SAM" id="MobiDB-lite"/>
    </source>
</evidence>
<feature type="compositionally biased region" description="Basic and acidic residues" evidence="5">
    <location>
        <begin position="1"/>
        <end position="14"/>
    </location>
</feature>
<dbReference type="GO" id="GO:0030288">
    <property type="term" value="C:outer membrane-bounded periplasmic space"/>
    <property type="evidence" value="ECO:0007669"/>
    <property type="project" value="TreeGrafter"/>
</dbReference>
<evidence type="ECO:0000313" key="7">
    <source>
        <dbReference type="EMBL" id="MBB5071055.1"/>
    </source>
</evidence>
<dbReference type="PANTHER" id="PTHR30532:SF24">
    <property type="entry name" value="FERRIC ENTEROBACTIN-BINDING PERIPLASMIC PROTEIN FEPB"/>
    <property type="match status" value="1"/>
</dbReference>
<gene>
    <name evidence="7" type="ORF">BJ969_004143</name>
</gene>
<comment type="similarity">
    <text evidence="2">Belongs to the bacterial solute-binding protein 8 family.</text>
</comment>
<evidence type="ECO:0000256" key="2">
    <source>
        <dbReference type="ARBA" id="ARBA00008814"/>
    </source>
</evidence>
<dbReference type="Gene3D" id="3.40.50.1980">
    <property type="entry name" value="Nitrogenase molybdenum iron protein domain"/>
    <property type="match status" value="2"/>
</dbReference>
<accession>A0A840NM07</accession>
<evidence type="ECO:0000256" key="4">
    <source>
        <dbReference type="ARBA" id="ARBA00022729"/>
    </source>
</evidence>
<reference evidence="7 8" key="1">
    <citation type="submission" date="2020-08" db="EMBL/GenBank/DDBJ databases">
        <title>Sequencing the genomes of 1000 actinobacteria strains.</title>
        <authorList>
            <person name="Klenk H.-P."/>
        </authorList>
    </citation>
    <scope>NUCLEOTIDE SEQUENCE [LARGE SCALE GENOMIC DNA]</scope>
    <source>
        <strain evidence="7 8">DSM 45582</strain>
    </source>
</reference>
<dbReference type="InterPro" id="IPR006311">
    <property type="entry name" value="TAT_signal"/>
</dbReference>
<evidence type="ECO:0000313" key="8">
    <source>
        <dbReference type="Proteomes" id="UP000580474"/>
    </source>
</evidence>
<keyword evidence="3" id="KW-0813">Transport</keyword>
<evidence type="ECO:0000256" key="3">
    <source>
        <dbReference type="ARBA" id="ARBA00022448"/>
    </source>
</evidence>
<dbReference type="RefSeq" id="WP_184481102.1">
    <property type="nucleotide sequence ID" value="NZ_JACHIV010000001.1"/>
</dbReference>
<organism evidence="7 8">
    <name type="scientific">Saccharopolyspora gloriosae</name>
    <dbReference type="NCBI Taxonomy" id="455344"/>
    <lineage>
        <taxon>Bacteria</taxon>
        <taxon>Bacillati</taxon>
        <taxon>Actinomycetota</taxon>
        <taxon>Actinomycetes</taxon>
        <taxon>Pseudonocardiales</taxon>
        <taxon>Pseudonocardiaceae</taxon>
        <taxon>Saccharopolyspora</taxon>
    </lineage>
</organism>
<dbReference type="PROSITE" id="PS50983">
    <property type="entry name" value="FE_B12_PBP"/>
    <property type="match status" value="1"/>
</dbReference>
<dbReference type="PROSITE" id="PS51318">
    <property type="entry name" value="TAT"/>
    <property type="match status" value="1"/>
</dbReference>
<evidence type="ECO:0000259" key="6">
    <source>
        <dbReference type="PROSITE" id="PS50983"/>
    </source>
</evidence>
<dbReference type="Proteomes" id="UP000580474">
    <property type="component" value="Unassembled WGS sequence"/>
</dbReference>
<name>A0A840NM07_9PSEU</name>
<protein>
    <submittedName>
        <fullName evidence="7">Iron complex transport system substrate-binding protein</fullName>
    </submittedName>
</protein>
<keyword evidence="4" id="KW-0732">Signal</keyword>
<evidence type="ECO:0000256" key="1">
    <source>
        <dbReference type="ARBA" id="ARBA00004196"/>
    </source>
</evidence>
<dbReference type="InterPro" id="IPR002491">
    <property type="entry name" value="ABC_transptr_periplasmic_BD"/>
</dbReference>